<keyword evidence="7" id="KW-1185">Reference proteome</keyword>
<dbReference type="InterPro" id="IPR012910">
    <property type="entry name" value="Plug_dom"/>
</dbReference>
<feature type="signal peptide" evidence="4">
    <location>
        <begin position="1"/>
        <end position="30"/>
    </location>
</feature>
<feature type="domain" description="TonB-dependent receptor plug" evidence="5">
    <location>
        <begin position="52"/>
        <end position="161"/>
    </location>
</feature>
<keyword evidence="3" id="KW-0813">Transport</keyword>
<dbReference type="Proteomes" id="UP001166291">
    <property type="component" value="Unassembled WGS sequence"/>
</dbReference>
<comment type="subcellular location">
    <subcellularLocation>
        <location evidence="3">Cell outer membrane</location>
        <topology evidence="3">Multi-pass membrane protein</topology>
    </subcellularLocation>
</comment>
<feature type="chain" id="PRO_5047527497" evidence="4">
    <location>
        <begin position="31"/>
        <end position="763"/>
    </location>
</feature>
<keyword evidence="6" id="KW-0675">Receptor</keyword>
<dbReference type="Pfam" id="PF07715">
    <property type="entry name" value="Plug"/>
    <property type="match status" value="1"/>
</dbReference>
<evidence type="ECO:0000256" key="3">
    <source>
        <dbReference type="PROSITE-ProRule" id="PRU01360"/>
    </source>
</evidence>
<proteinExistence type="inferred from homology"/>
<sequence>MKKEMKMGVKSALTCASSFAVMLQCSPVLAADGGVKQLEEVVVSARRVSESLQDVPTAVSAMPREELEGLRIDGFQTVAQSVPNVYIQKQGGTPSAPQMQIRGISNGSLNMQVDSGIGLYIDGVYLGRAGGAAFDLADLERVEVLRGPQGTLFGRNSTGGAINLITGQPSGEFNAKIVTGVGNFGQKTLKGMIELPVWNGISTKLNLGHTEREGDVRNTAQKRTFNFPAPFGSITTNERGGDDESDNIFFAASYDGIDNLFVTYKFDRTEWDGTLNYRQIGSLDPSAAGTLGLLTEVTPFNESFAYSDRLAVPLESQASLEVEGHSITVEYDLSDEVQIKYIGAKRKFDQFSGGNQVWGASEYIDTSGNFGPAGGVFAPLFTMRIDEQNQVSHEFQLIGATEGVSWILGAFYFNEEGAVNAPIFLFRSIGDTSVIAENSIGAGEYFVGQNYSVDNKSIAYYAHATYSFERFDVSGGARYSEDDRRENVIMAGVIANQNFKTTGYNGDYDISLTYNIDDDINFYGKYATGYVSGGTLGGSAFDKETVQSFELGVKSDLMDRRLRLNAAVFTMNRKDTQIEGFTGVGYFMGKGDEMDSSGLELEVNYLYSNNFSVNASYGYTDVDGPGELRTFQPEQTAYLGLKYELPIFYGMSQRVRVDTSWRSDVHRLACRAGQDQVAASDTCTGTANYELDGQAELGSTTMVGASYVLDEITIGGSVARVTLWGKNLLDEDAPEYSFTLGGSTIASTFVRPRTFGVDFQVEF</sequence>
<dbReference type="EMBL" id="JAHWDQ010000004">
    <property type="protein sequence ID" value="MBW2942200.1"/>
    <property type="molecule type" value="Genomic_DNA"/>
</dbReference>
<keyword evidence="3" id="KW-0472">Membrane</keyword>
<evidence type="ECO:0000256" key="2">
    <source>
        <dbReference type="ARBA" id="ARBA00023077"/>
    </source>
</evidence>
<keyword evidence="2" id="KW-0798">TonB box</keyword>
<comment type="similarity">
    <text evidence="3">Belongs to the TonB-dependent receptor family.</text>
</comment>
<dbReference type="PANTHER" id="PTHR32552">
    <property type="entry name" value="FERRICHROME IRON RECEPTOR-RELATED"/>
    <property type="match status" value="1"/>
</dbReference>
<keyword evidence="4" id="KW-0732">Signal</keyword>
<evidence type="ECO:0000259" key="5">
    <source>
        <dbReference type="Pfam" id="PF07715"/>
    </source>
</evidence>
<dbReference type="PROSITE" id="PS52016">
    <property type="entry name" value="TONB_DEPENDENT_REC_3"/>
    <property type="match status" value="1"/>
</dbReference>
<accession>A0ABS6VV36</accession>
<organism evidence="6 7">
    <name type="scientific">Zhongshania aquimaris</name>
    <dbReference type="NCBI Taxonomy" id="2857107"/>
    <lineage>
        <taxon>Bacteria</taxon>
        <taxon>Pseudomonadati</taxon>
        <taxon>Pseudomonadota</taxon>
        <taxon>Gammaproteobacteria</taxon>
        <taxon>Cellvibrionales</taxon>
        <taxon>Spongiibacteraceae</taxon>
        <taxon>Zhongshania</taxon>
    </lineage>
</organism>
<dbReference type="InterPro" id="IPR039426">
    <property type="entry name" value="TonB-dep_rcpt-like"/>
</dbReference>
<dbReference type="RefSeq" id="WP_219044437.1">
    <property type="nucleotide sequence ID" value="NZ_JAHWDQ010000004.1"/>
</dbReference>
<evidence type="ECO:0000313" key="7">
    <source>
        <dbReference type="Proteomes" id="UP001166291"/>
    </source>
</evidence>
<name>A0ABS6VV36_9GAMM</name>
<keyword evidence="3" id="KW-0812">Transmembrane</keyword>
<protein>
    <submittedName>
        <fullName evidence="6">TonB-dependent receptor</fullName>
    </submittedName>
</protein>
<gene>
    <name evidence="6" type="ORF">KXJ70_15500</name>
</gene>
<keyword evidence="3" id="KW-0998">Cell outer membrane</keyword>
<evidence type="ECO:0000313" key="6">
    <source>
        <dbReference type="EMBL" id="MBW2942200.1"/>
    </source>
</evidence>
<keyword evidence="3" id="KW-1134">Transmembrane beta strand</keyword>
<keyword evidence="1" id="KW-0406">Ion transport</keyword>
<evidence type="ECO:0000256" key="4">
    <source>
        <dbReference type="SAM" id="SignalP"/>
    </source>
</evidence>
<evidence type="ECO:0000256" key="1">
    <source>
        <dbReference type="ARBA" id="ARBA00023065"/>
    </source>
</evidence>
<reference evidence="6" key="1">
    <citation type="submission" date="2021-07" db="EMBL/GenBank/DDBJ databases">
        <title>Zhongshania sp. CAU 1632 isolated from seawater.</title>
        <authorList>
            <person name="Kim W."/>
        </authorList>
    </citation>
    <scope>NUCLEOTIDE SEQUENCE</scope>
    <source>
        <strain evidence="6">CAU 1632</strain>
    </source>
</reference>
<comment type="caution">
    <text evidence="6">The sequence shown here is derived from an EMBL/GenBank/DDBJ whole genome shotgun (WGS) entry which is preliminary data.</text>
</comment>
<dbReference type="PANTHER" id="PTHR32552:SF81">
    <property type="entry name" value="TONB-DEPENDENT OUTER MEMBRANE RECEPTOR"/>
    <property type="match status" value="1"/>
</dbReference>